<evidence type="ECO:0000313" key="2">
    <source>
        <dbReference type="EMBL" id="CAK9102034.1"/>
    </source>
</evidence>
<protein>
    <submittedName>
        <fullName evidence="2">Uncharacterized protein</fullName>
    </submittedName>
</protein>
<comment type="caution">
    <text evidence="2">The sequence shown here is derived from an EMBL/GenBank/DDBJ whole genome shotgun (WGS) entry which is preliminary data.</text>
</comment>
<accession>A0ABP0RPR1</accession>
<organism evidence="2 3">
    <name type="scientific">Durusdinium trenchii</name>
    <dbReference type="NCBI Taxonomy" id="1381693"/>
    <lineage>
        <taxon>Eukaryota</taxon>
        <taxon>Sar</taxon>
        <taxon>Alveolata</taxon>
        <taxon>Dinophyceae</taxon>
        <taxon>Suessiales</taxon>
        <taxon>Symbiodiniaceae</taxon>
        <taxon>Durusdinium</taxon>
    </lineage>
</organism>
<gene>
    <name evidence="2" type="ORF">SCF082_LOCUS47700</name>
</gene>
<keyword evidence="1" id="KW-0732">Signal</keyword>
<sequence length="254" mass="27528">MLDLRVMRIALATLLWVTSLADCSVSDGCFEDDVALELLQAKRKANSLHVREAPEDPTEVIMNITNLTNLSNVTNVTNVTKEVEANVTISTYLDGVLKKTQSGPLAALKKGIEVLKEVSPDAELRIEDDAGHVINGTDMQPGNTYKIYVNLQNLKDVAPMNASNASNASNATVRVVNVTGNETVEGDVDVTIDVYLDGKLMNSASGPKSNLLKGIDVLKTVSPDAEVTIKDETGQVVHEEDMKPGQKYEIYVRT</sequence>
<keyword evidence="3" id="KW-1185">Reference proteome</keyword>
<proteinExistence type="predicted"/>
<dbReference type="Proteomes" id="UP001642464">
    <property type="component" value="Unassembled WGS sequence"/>
</dbReference>
<name>A0ABP0RPR1_9DINO</name>
<feature type="signal peptide" evidence="1">
    <location>
        <begin position="1"/>
        <end position="21"/>
    </location>
</feature>
<reference evidence="2 3" key="1">
    <citation type="submission" date="2024-02" db="EMBL/GenBank/DDBJ databases">
        <authorList>
            <person name="Chen Y."/>
            <person name="Shah S."/>
            <person name="Dougan E. K."/>
            <person name="Thang M."/>
            <person name="Chan C."/>
        </authorList>
    </citation>
    <scope>NUCLEOTIDE SEQUENCE [LARGE SCALE GENOMIC DNA]</scope>
</reference>
<evidence type="ECO:0000256" key="1">
    <source>
        <dbReference type="SAM" id="SignalP"/>
    </source>
</evidence>
<feature type="chain" id="PRO_5045906350" evidence="1">
    <location>
        <begin position="22"/>
        <end position="254"/>
    </location>
</feature>
<dbReference type="EMBL" id="CAXAMM010041951">
    <property type="protein sequence ID" value="CAK9102034.1"/>
    <property type="molecule type" value="Genomic_DNA"/>
</dbReference>
<evidence type="ECO:0000313" key="3">
    <source>
        <dbReference type="Proteomes" id="UP001642464"/>
    </source>
</evidence>